<feature type="domain" description="Amine oxidase" evidence="1">
    <location>
        <begin position="212"/>
        <end position="271"/>
    </location>
</feature>
<evidence type="ECO:0000313" key="4">
    <source>
        <dbReference type="Proteomes" id="UP000292136"/>
    </source>
</evidence>
<gene>
    <name evidence="3" type="ORF">EV678_1591</name>
</gene>
<accession>A0ABY0IT62</accession>
<reference evidence="3 4" key="1">
    <citation type="submission" date="2019-02" db="EMBL/GenBank/DDBJ databases">
        <title>Genomic Encyclopedia of Type Strains, Phase IV (KMG-IV): sequencing the most valuable type-strain genomes for metagenomic binning, comparative biology and taxonomic classification.</title>
        <authorList>
            <person name="Goeker M."/>
        </authorList>
    </citation>
    <scope>NUCLEOTIDE SEQUENCE [LARGE SCALE GENOMIC DNA]</scope>
    <source>
        <strain evidence="3 4">DSM 21223</strain>
    </source>
</reference>
<dbReference type="InterPro" id="IPR036188">
    <property type="entry name" value="FAD/NAD-bd_sf"/>
</dbReference>
<protein>
    <recommendedName>
        <fullName evidence="5">FAD-dependent dehydrogenase</fullName>
    </recommendedName>
</protein>
<proteinExistence type="predicted"/>
<dbReference type="PANTHER" id="PTHR42842:SF3">
    <property type="entry name" value="FAD_NAD(P)-BINDING OXIDOREDUCTASE FAMILY PROTEIN"/>
    <property type="match status" value="1"/>
</dbReference>
<dbReference type="EMBL" id="SHKM01000001">
    <property type="protein sequence ID" value="RZT90770.1"/>
    <property type="molecule type" value="Genomic_DNA"/>
</dbReference>
<dbReference type="RefSeq" id="WP_130459092.1">
    <property type="nucleotide sequence ID" value="NZ_SHKM01000001.1"/>
</dbReference>
<evidence type="ECO:0000259" key="2">
    <source>
        <dbReference type="Pfam" id="PF21688"/>
    </source>
</evidence>
<dbReference type="Gene3D" id="3.50.50.60">
    <property type="entry name" value="FAD/NAD(P)-binding domain"/>
    <property type="match status" value="2"/>
</dbReference>
<name>A0ABY0IT62_9RHOO</name>
<evidence type="ECO:0000259" key="1">
    <source>
        <dbReference type="Pfam" id="PF01593"/>
    </source>
</evidence>
<dbReference type="Pfam" id="PF01593">
    <property type="entry name" value="Amino_oxidase"/>
    <property type="match status" value="1"/>
</dbReference>
<dbReference type="PIRSF" id="PIRSF038984">
    <property type="entry name" value="FAD_binding_protein"/>
    <property type="match status" value="1"/>
</dbReference>
<dbReference type="SUPFAM" id="SSF51905">
    <property type="entry name" value="FAD/NAD(P)-binding domain"/>
    <property type="match status" value="1"/>
</dbReference>
<dbReference type="Gene3D" id="3.30.70.2700">
    <property type="match status" value="1"/>
</dbReference>
<keyword evidence="4" id="KW-1185">Reference proteome</keyword>
<dbReference type="Proteomes" id="UP000292136">
    <property type="component" value="Unassembled WGS sequence"/>
</dbReference>
<comment type="caution">
    <text evidence="3">The sequence shown here is derived from an EMBL/GenBank/DDBJ whole genome shotgun (WGS) entry which is preliminary data.</text>
</comment>
<dbReference type="InterPro" id="IPR028348">
    <property type="entry name" value="FAD-binding_protein"/>
</dbReference>
<dbReference type="Pfam" id="PF21688">
    <property type="entry name" value="FAD-depend_C"/>
    <property type="match status" value="1"/>
</dbReference>
<dbReference type="InterPro" id="IPR049516">
    <property type="entry name" value="FAD-depend_C"/>
</dbReference>
<sequence length="542" mass="58333">MLRLTEIKLPLDHPEADLRSAVCQRLGIADGDLLGYSVYRRSFDARKKSAIVFIYAIDAEVRDEAAVLKRLAGDKHVMPSPDTTYRFVARAPAQLATRPVVIGTGPCGLFAGLLLAQMGFKPIILERGKAVRERTKDTWGLWRKGELNPDSNVQFGEGGAGTFSDGKLYSQIKDPQHHGRKVLEEFVKAGAPEEILYISKPHIGTFRLVGMVEKMRANIIELGGEVRFGCRVEEIEIERDAAGNGQVRGVVLADGERIPSDHVVLAVGHSARDTFHMLYAKGVYIEAKPFSIGVRIEHPQALIDKARFGPFAGHPLLGAADYKLVHHCSNGRSAYSFCMCPGGTVVAATSEPGRVVTNGMSQYSRNERNANSGIVVGIAPETDYPGHSLAGIDFQRHWESKAFEAGGGTYAAPAQRVGDFLAGRPSTAPGGVEPSYTPGVHWTDLSQCLPSYVVQALREALPAFDRQIRGFAMADAVMTGVETRTSSPIRIKRGDDLQSLNTRGLYPAGEGAGYAGGILSAGVDGIKVAEAVALDMVGRPAA</sequence>
<evidence type="ECO:0000313" key="3">
    <source>
        <dbReference type="EMBL" id="RZT90770.1"/>
    </source>
</evidence>
<organism evidence="3 4">
    <name type="scientific">Azospira oryzae</name>
    <dbReference type="NCBI Taxonomy" id="146939"/>
    <lineage>
        <taxon>Bacteria</taxon>
        <taxon>Pseudomonadati</taxon>
        <taxon>Pseudomonadota</taxon>
        <taxon>Betaproteobacteria</taxon>
        <taxon>Rhodocyclales</taxon>
        <taxon>Rhodocyclaceae</taxon>
        <taxon>Azospira</taxon>
    </lineage>
</organism>
<dbReference type="PANTHER" id="PTHR42842">
    <property type="entry name" value="FAD/NAD(P)-BINDING OXIDOREDUCTASE"/>
    <property type="match status" value="1"/>
</dbReference>
<evidence type="ECO:0008006" key="5">
    <source>
        <dbReference type="Google" id="ProtNLM"/>
    </source>
</evidence>
<feature type="domain" description="FAD-dependent protein C-terminal" evidence="2">
    <location>
        <begin position="289"/>
        <end position="485"/>
    </location>
</feature>
<dbReference type="InterPro" id="IPR002937">
    <property type="entry name" value="Amino_oxidase"/>
</dbReference>